<accession>A0AA36UL10</accession>
<gene>
    <name evidence="1" type="ORF">HMPREF9418_1002</name>
</gene>
<evidence type="ECO:0000313" key="1">
    <source>
        <dbReference type="EMBL" id="EGQ77463.1"/>
    </source>
</evidence>
<dbReference type="EMBL" id="AFQE01000046">
    <property type="protein sequence ID" value="EGQ77463.1"/>
    <property type="molecule type" value="Genomic_DNA"/>
</dbReference>
<dbReference type="Proteomes" id="UP000004982">
    <property type="component" value="Unassembled WGS sequence"/>
</dbReference>
<reference evidence="1 2" key="1">
    <citation type="submission" date="2011-05" db="EMBL/GenBank/DDBJ databases">
        <authorList>
            <person name="Muzny D."/>
            <person name="Qin X."/>
            <person name="Deng J."/>
            <person name="Jiang H."/>
            <person name="Liu Y."/>
            <person name="Qu J."/>
            <person name="Song X.-Z."/>
            <person name="Zhang L."/>
            <person name="Thornton R."/>
            <person name="Coyle M."/>
            <person name="Francisco L."/>
            <person name="Jackson L."/>
            <person name="Javaid M."/>
            <person name="Korchina V."/>
            <person name="Kovar C."/>
            <person name="Mata R."/>
            <person name="Mathew T."/>
            <person name="Ngo R."/>
            <person name="Nguyen L."/>
            <person name="Nguyen N."/>
            <person name="Okwuonu G."/>
            <person name="Ongeri F."/>
            <person name="Pham C."/>
            <person name="Simmons D."/>
            <person name="Wilczek-Boney K."/>
            <person name="Hale W."/>
            <person name="Jakkamsetti A."/>
            <person name="Pham P."/>
            <person name="Ruth R."/>
            <person name="San Lucas F."/>
            <person name="Warren J."/>
            <person name="Zhang J."/>
            <person name="Zhao Z."/>
            <person name="Zhou C."/>
            <person name="Zhu D."/>
            <person name="Lee S."/>
            <person name="Bess C."/>
            <person name="Blankenburg K."/>
            <person name="Forbes L."/>
            <person name="Fu Q."/>
            <person name="Gubbala S."/>
            <person name="Hirani K."/>
            <person name="Jayaseelan J.C."/>
            <person name="Lara F."/>
            <person name="Munidasa M."/>
            <person name="Palculict T."/>
            <person name="Patil S."/>
            <person name="Pu L.-L."/>
            <person name="Saada N."/>
            <person name="Tang L."/>
            <person name="Weissenberger G."/>
            <person name="Zhu Y."/>
            <person name="Hemphill L."/>
            <person name="Shang Y."/>
            <person name="Youmans B."/>
            <person name="Ayvaz T."/>
            <person name="Ross M."/>
            <person name="Santibanez J."/>
            <person name="Aqrawi P."/>
            <person name="Gross S."/>
            <person name="Joshi V."/>
            <person name="Fowler G."/>
            <person name="Nazareth L."/>
            <person name="Reid J."/>
            <person name="Worley K."/>
            <person name="Petrosino J."/>
            <person name="Highlander S."/>
            <person name="Gibbs R."/>
        </authorList>
    </citation>
    <scope>NUCLEOTIDE SEQUENCE [LARGE SCALE GENOMIC DNA]</scope>
    <source>
        <strain evidence="1 2">ATCC 33926</strain>
    </source>
</reference>
<comment type="caution">
    <text evidence="1">The sequence shown here is derived from an EMBL/GenBank/DDBJ whole genome shotgun (WGS) entry which is preliminary data.</text>
</comment>
<dbReference type="AlphaFoldDB" id="A0AA36UL10"/>
<organism evidence="1 2">
    <name type="scientific">Neisseria macacae ATCC 33926</name>
    <dbReference type="NCBI Taxonomy" id="997348"/>
    <lineage>
        <taxon>Bacteria</taxon>
        <taxon>Pseudomonadati</taxon>
        <taxon>Pseudomonadota</taxon>
        <taxon>Betaproteobacteria</taxon>
        <taxon>Neisseriales</taxon>
        <taxon>Neisseriaceae</taxon>
        <taxon>Neisseria</taxon>
    </lineage>
</organism>
<sequence length="111" mass="12906">MVSPRLKVLKKYCRIKRTAIGTIWASIRIHYSGTLKQYIQNKTDWKTVGQMFDPPIRPFCEITLLQIHAGTSQLHHPCVEMKAEDASHFLFSDDPACFRKRWKADLNLKSC</sequence>
<evidence type="ECO:0000313" key="2">
    <source>
        <dbReference type="Proteomes" id="UP000004982"/>
    </source>
</evidence>
<proteinExistence type="predicted"/>
<protein>
    <submittedName>
        <fullName evidence="1">Uncharacterized protein</fullName>
    </submittedName>
</protein>
<name>A0AA36UL10_9NEIS</name>